<evidence type="ECO:0000313" key="2">
    <source>
        <dbReference type="EMBL" id="KIM63095.1"/>
    </source>
</evidence>
<sequence>MDRDFPARHPNLLHAQHVHWQQDFYLRGAHPAATLLNPNLMPAHHAQFPTLNLPVGLTLLRFTQPSSYGGIKDGDNTNDPHAQILHDGGMHHSCMPSSPRLSTFHLTPSGEPTSLLLRMKTKPGLSVIVENGPSSANVSTMVNDRDIEMDTGCEGVPEDGCRCGQRSQKAASGGLPDIDIGSSDSSSDFNSRASGGQESDSTDDDDECDNNSDASGEANVAQPEKDDNPMTTTVTSECIAGGLNARSFKGLHHPLQPIIKHQQPLNGVASQQQMSDARHAGNHSHSPVEDNNNNSGSEVDESCKPPREKAHTFHNENLPRLPHTALRFGDILIPRWLFYFFSLDSPWKLANPTYVTYVQGLWDCTFPKIKCVVALQNEPIFTLVKQRTYDWRRDLVARAVKAVKAFFDWYTDFETPKARAAYVKWAVPEVVEVVNACGRKKPVPPSLFPYMWGTVDESDPDNPVPKGAFLHPCILDTFAFYLESTRVIKPHVIGRSSGFPHGALALATVAMKVQLKAHSKVVIAHKWLPHEMSKVVTAAFEGVFHAFGKGATPVNGNTRSGLTEIEATQVGGEECSFRGKQVKEVEEENVLEELAAYKVEIKTLAKKYGVMVEMYFPTTEAILQPTPIPMPAFNTADRYTSSLAEGECLITELDSILPDHINRVQPSNHFQDVFASAMQTGHLDIIHKLCNNANNIFGLPKSHSITMCECLKVPTVVEMLGVKDTSNPTYSIWYPFLLKDMRVNMRKPFSNWKLLSQILKVALWGQTSLADAYVRHGGPITNGQRWQISAVTPGCIAWAATLSMLLLSPDSEFPGNGTGAVSKILYRSAIVAEMNKFVFVHPKQEKSTSGMAEDVMVQIDAALAAMDAAGLTDDENAEEDTPHPVMSPPGSPLTSDKNLADSAGIPSSTVSENIMSSEATTTTTQGRGRSRGRGRGRRVVT</sequence>
<feature type="region of interest" description="Disordered" evidence="1">
    <location>
        <begin position="874"/>
        <end position="941"/>
    </location>
</feature>
<reference evidence="3" key="2">
    <citation type="submission" date="2015-01" db="EMBL/GenBank/DDBJ databases">
        <title>Evolutionary Origins and Diversification of the Mycorrhizal Mutualists.</title>
        <authorList>
            <consortium name="DOE Joint Genome Institute"/>
            <consortium name="Mycorrhizal Genomics Consortium"/>
            <person name="Kohler A."/>
            <person name="Kuo A."/>
            <person name="Nagy L.G."/>
            <person name="Floudas D."/>
            <person name="Copeland A."/>
            <person name="Barry K.W."/>
            <person name="Cichocki N."/>
            <person name="Veneault-Fourrey C."/>
            <person name="LaButti K."/>
            <person name="Lindquist E.A."/>
            <person name="Lipzen A."/>
            <person name="Lundell T."/>
            <person name="Morin E."/>
            <person name="Murat C."/>
            <person name="Riley R."/>
            <person name="Ohm R."/>
            <person name="Sun H."/>
            <person name="Tunlid A."/>
            <person name="Henrissat B."/>
            <person name="Grigoriev I.V."/>
            <person name="Hibbett D.S."/>
            <person name="Martin F."/>
        </authorList>
    </citation>
    <scope>NUCLEOTIDE SEQUENCE [LARGE SCALE GENOMIC DNA]</scope>
    <source>
        <strain evidence="3">Foug A</strain>
    </source>
</reference>
<dbReference type="OrthoDB" id="3231188at2759"/>
<accession>A0A0C3DR39</accession>
<feature type="compositionally biased region" description="Polar residues" evidence="1">
    <location>
        <begin position="905"/>
        <end position="919"/>
    </location>
</feature>
<organism evidence="2 3">
    <name type="scientific">Scleroderma citrinum Foug A</name>
    <dbReference type="NCBI Taxonomy" id="1036808"/>
    <lineage>
        <taxon>Eukaryota</taxon>
        <taxon>Fungi</taxon>
        <taxon>Dikarya</taxon>
        <taxon>Basidiomycota</taxon>
        <taxon>Agaricomycotina</taxon>
        <taxon>Agaricomycetes</taxon>
        <taxon>Agaricomycetidae</taxon>
        <taxon>Boletales</taxon>
        <taxon>Sclerodermatineae</taxon>
        <taxon>Sclerodermataceae</taxon>
        <taxon>Scleroderma</taxon>
    </lineage>
</organism>
<dbReference type="Proteomes" id="UP000053989">
    <property type="component" value="Unassembled WGS sequence"/>
</dbReference>
<evidence type="ECO:0000313" key="3">
    <source>
        <dbReference type="Proteomes" id="UP000053989"/>
    </source>
</evidence>
<keyword evidence="3" id="KW-1185">Reference proteome</keyword>
<feature type="compositionally biased region" description="Polar residues" evidence="1">
    <location>
        <begin position="283"/>
        <end position="297"/>
    </location>
</feature>
<evidence type="ECO:0000256" key="1">
    <source>
        <dbReference type="SAM" id="MobiDB-lite"/>
    </source>
</evidence>
<feature type="compositionally biased region" description="Acidic residues" evidence="1">
    <location>
        <begin position="200"/>
        <end position="210"/>
    </location>
</feature>
<feature type="region of interest" description="Disordered" evidence="1">
    <location>
        <begin position="158"/>
        <end position="233"/>
    </location>
</feature>
<dbReference type="EMBL" id="KN822037">
    <property type="protein sequence ID" value="KIM63095.1"/>
    <property type="molecule type" value="Genomic_DNA"/>
</dbReference>
<dbReference type="HOGENOM" id="CLU_311949_0_0_1"/>
<dbReference type="AlphaFoldDB" id="A0A0C3DR39"/>
<feature type="compositionally biased region" description="Low complexity" evidence="1">
    <location>
        <begin position="172"/>
        <end position="199"/>
    </location>
</feature>
<proteinExistence type="predicted"/>
<protein>
    <submittedName>
        <fullName evidence="2">Uncharacterized protein</fullName>
    </submittedName>
</protein>
<dbReference type="InParanoid" id="A0A0C3DR39"/>
<name>A0A0C3DR39_9AGAM</name>
<feature type="compositionally biased region" description="Basic residues" evidence="1">
    <location>
        <begin position="928"/>
        <end position="941"/>
    </location>
</feature>
<feature type="region of interest" description="Disordered" evidence="1">
    <location>
        <begin position="264"/>
        <end position="309"/>
    </location>
</feature>
<reference evidence="2 3" key="1">
    <citation type="submission" date="2014-04" db="EMBL/GenBank/DDBJ databases">
        <authorList>
            <consortium name="DOE Joint Genome Institute"/>
            <person name="Kuo A."/>
            <person name="Kohler A."/>
            <person name="Nagy L.G."/>
            <person name="Floudas D."/>
            <person name="Copeland A."/>
            <person name="Barry K.W."/>
            <person name="Cichocki N."/>
            <person name="Veneault-Fourrey C."/>
            <person name="LaButti K."/>
            <person name="Lindquist E.A."/>
            <person name="Lipzen A."/>
            <person name="Lundell T."/>
            <person name="Morin E."/>
            <person name="Murat C."/>
            <person name="Sun H."/>
            <person name="Tunlid A."/>
            <person name="Henrissat B."/>
            <person name="Grigoriev I.V."/>
            <person name="Hibbett D.S."/>
            <person name="Martin F."/>
            <person name="Nordberg H.P."/>
            <person name="Cantor M.N."/>
            <person name="Hua S.X."/>
        </authorList>
    </citation>
    <scope>NUCLEOTIDE SEQUENCE [LARGE SCALE GENOMIC DNA]</scope>
    <source>
        <strain evidence="2 3">Foug A</strain>
    </source>
</reference>
<feature type="compositionally biased region" description="Polar residues" evidence="1">
    <location>
        <begin position="264"/>
        <end position="275"/>
    </location>
</feature>
<dbReference type="STRING" id="1036808.A0A0C3DR39"/>
<gene>
    <name evidence="2" type="ORF">SCLCIDRAFT_24482</name>
</gene>